<name>A0A0S4IX44_BODSA</name>
<sequence length="239" mass="26307">MFSSFTLMSFVAFCIKQQIRLVKIMKFTSALLLAFTACFLLCVSVEATPSREGIISCAQDWCNRQVPYCQCNGAAECCGSCPYCGTTRCDCSGFVSACFGFSTGYTTFTLPKVTHPIAKDDLQIGDIMLCVSDHVVFFGGWTDSSMSNYVVYQEPGCHTAGPHYAFKSVTPYPFNWNPTCFQPYRLNGLGDETTCKTNMASKEVLMDAFFNPASFPLKHAKEALAAQESVNAHRKSLGM</sequence>
<organism evidence="1 2">
    <name type="scientific">Bodo saltans</name>
    <name type="common">Flagellated protozoan</name>
    <dbReference type="NCBI Taxonomy" id="75058"/>
    <lineage>
        <taxon>Eukaryota</taxon>
        <taxon>Discoba</taxon>
        <taxon>Euglenozoa</taxon>
        <taxon>Kinetoplastea</taxon>
        <taxon>Metakinetoplastina</taxon>
        <taxon>Eubodonida</taxon>
        <taxon>Bodonidae</taxon>
        <taxon>Bodo</taxon>
    </lineage>
</organism>
<evidence type="ECO:0000313" key="1">
    <source>
        <dbReference type="EMBL" id="CUG06241.1"/>
    </source>
</evidence>
<gene>
    <name evidence="1" type="ORF">BSAL_72095</name>
</gene>
<dbReference type="Proteomes" id="UP000051952">
    <property type="component" value="Unassembled WGS sequence"/>
</dbReference>
<keyword evidence="2" id="KW-1185">Reference proteome</keyword>
<reference evidence="2" key="1">
    <citation type="submission" date="2015-09" db="EMBL/GenBank/DDBJ databases">
        <authorList>
            <consortium name="Pathogen Informatics"/>
        </authorList>
    </citation>
    <scope>NUCLEOTIDE SEQUENCE [LARGE SCALE GENOMIC DNA]</scope>
    <source>
        <strain evidence="2">Lake Konstanz</strain>
    </source>
</reference>
<dbReference type="OrthoDB" id="5358886at2759"/>
<dbReference type="VEuPathDB" id="TriTrypDB:BSAL_72095"/>
<dbReference type="Gene3D" id="3.90.1720.10">
    <property type="entry name" value="endopeptidase domain like (from Nostoc punctiforme)"/>
    <property type="match status" value="1"/>
</dbReference>
<dbReference type="AlphaFoldDB" id="A0A0S4IX44"/>
<protein>
    <submittedName>
        <fullName evidence="1">Uncharacterized protein</fullName>
    </submittedName>
</protein>
<evidence type="ECO:0000313" key="2">
    <source>
        <dbReference type="Proteomes" id="UP000051952"/>
    </source>
</evidence>
<dbReference type="EMBL" id="CYKH01000569">
    <property type="protein sequence ID" value="CUG06241.1"/>
    <property type="molecule type" value="Genomic_DNA"/>
</dbReference>
<accession>A0A0S4IX44</accession>
<proteinExistence type="predicted"/>